<keyword evidence="4" id="KW-1185">Reference proteome</keyword>
<reference evidence="3 4" key="1">
    <citation type="submission" date="2019-02" db="EMBL/GenBank/DDBJ databases">
        <title>Sequencing the genomes of 1000 actinobacteria strains.</title>
        <authorList>
            <person name="Klenk H.-P."/>
        </authorList>
    </citation>
    <scope>NUCLEOTIDE SEQUENCE [LARGE SCALE GENOMIC DNA]</scope>
    <source>
        <strain evidence="3 4">DSM 45779</strain>
    </source>
</reference>
<dbReference type="EMBL" id="SHKL01000001">
    <property type="protein sequence ID" value="RZT86905.1"/>
    <property type="molecule type" value="Genomic_DNA"/>
</dbReference>
<feature type="domain" description="Acyl-CoA thioesterase-like C-terminal" evidence="2">
    <location>
        <begin position="150"/>
        <end position="261"/>
    </location>
</feature>
<dbReference type="Gene3D" id="2.40.160.210">
    <property type="entry name" value="Acyl-CoA thioesterase, double hotdog domain"/>
    <property type="match status" value="1"/>
</dbReference>
<evidence type="ECO:0000313" key="4">
    <source>
        <dbReference type="Proteomes" id="UP000291591"/>
    </source>
</evidence>
<dbReference type="Proteomes" id="UP000291591">
    <property type="component" value="Unassembled WGS sequence"/>
</dbReference>
<dbReference type="InterPro" id="IPR049450">
    <property type="entry name" value="ACOT8-like_C"/>
</dbReference>
<organism evidence="3 4">
    <name type="scientific">Pseudonocardia sediminis</name>
    <dbReference type="NCBI Taxonomy" id="1397368"/>
    <lineage>
        <taxon>Bacteria</taxon>
        <taxon>Bacillati</taxon>
        <taxon>Actinomycetota</taxon>
        <taxon>Actinomycetes</taxon>
        <taxon>Pseudonocardiales</taxon>
        <taxon>Pseudonocardiaceae</taxon>
        <taxon>Pseudonocardia</taxon>
    </lineage>
</organism>
<evidence type="ECO:0000313" key="3">
    <source>
        <dbReference type="EMBL" id="RZT86905.1"/>
    </source>
</evidence>
<dbReference type="RefSeq" id="WP_165438397.1">
    <property type="nucleotide sequence ID" value="NZ_SHKL01000001.1"/>
</dbReference>
<comment type="caution">
    <text evidence="3">The sequence shown here is derived from an EMBL/GenBank/DDBJ whole genome shotgun (WGS) entry which is preliminary data.</text>
</comment>
<evidence type="ECO:0000259" key="1">
    <source>
        <dbReference type="Pfam" id="PF13622"/>
    </source>
</evidence>
<dbReference type="Pfam" id="PF20789">
    <property type="entry name" value="4HBT_3C"/>
    <property type="match status" value="1"/>
</dbReference>
<dbReference type="InterPro" id="IPR029069">
    <property type="entry name" value="HotDog_dom_sf"/>
</dbReference>
<dbReference type="SUPFAM" id="SSF54637">
    <property type="entry name" value="Thioesterase/thiol ester dehydrase-isomerase"/>
    <property type="match status" value="1"/>
</dbReference>
<evidence type="ECO:0000259" key="2">
    <source>
        <dbReference type="Pfam" id="PF20789"/>
    </source>
</evidence>
<dbReference type="InterPro" id="IPR042171">
    <property type="entry name" value="Acyl-CoA_hotdog"/>
</dbReference>
<feature type="domain" description="Acyl-CoA thioesterase-like N-terminal HotDog" evidence="1">
    <location>
        <begin position="23"/>
        <end position="108"/>
    </location>
</feature>
<dbReference type="Pfam" id="PF13622">
    <property type="entry name" value="4HBT_3"/>
    <property type="match status" value="1"/>
</dbReference>
<name>A0A4Q7UYM0_PSEST</name>
<dbReference type="InterPro" id="IPR049449">
    <property type="entry name" value="TesB_ACOT8-like_N"/>
</dbReference>
<sequence length="280" mass="29369">MAFFRSEIQNGAEVLVPEPRARSGWSGPGQIRGTAVSGALGRAAERAVSEWDDVARFRPVRWTVDLFRPAAMAPVSTSATVVRQGRRLRLVDAHLLQDGKVVARASALLLATDGAPVAGEVWSGDPARDDPAAALPPVPDIEPETKEQALYFSEELGWTGGAAPHRNATRKAVWHLPEALVDGETPTPFQRIATVADSSNLAGSWGSHGVEFINADLTLTVTRLPPDDGGIGIIAEGRNQGDGIAVAHTSLFDRTGLLGTVVLSTLANGAAAVDPRAAGL</sequence>
<accession>A0A4Q7UYM0</accession>
<dbReference type="AlphaFoldDB" id="A0A4Q7UYM0"/>
<gene>
    <name evidence="3" type="ORF">EV383_3804</name>
</gene>
<protein>
    <submittedName>
        <fullName evidence="3">Thioesterase superfamily protein</fullName>
    </submittedName>
</protein>
<proteinExistence type="predicted"/>